<evidence type="ECO:0000313" key="2">
    <source>
        <dbReference type="EMBL" id="CAA3019452.1"/>
    </source>
</evidence>
<sequence>NPHSQRAAAMVPAASVAGGPSAETPGTPHPYQAPQDPGHGLQRQRAAFKDKTPYPFIWFFGLSMRTCCRWPKCWNSSWGGMWMPLSASCFMTVLSTFWASAWAARFHTAMLPSSPPLASTPAHACSLHVLGVHHHAQLGDEAPRPCTAWHTTGGAPCDSCTGWRQARLRSQVMPPRGHRACS</sequence>
<name>A0A8S0ULK7_OLEEU</name>
<accession>A0A8S0ULK7</accession>
<organism evidence="2 3">
    <name type="scientific">Olea europaea subsp. europaea</name>
    <dbReference type="NCBI Taxonomy" id="158383"/>
    <lineage>
        <taxon>Eukaryota</taxon>
        <taxon>Viridiplantae</taxon>
        <taxon>Streptophyta</taxon>
        <taxon>Embryophyta</taxon>
        <taxon>Tracheophyta</taxon>
        <taxon>Spermatophyta</taxon>
        <taxon>Magnoliopsida</taxon>
        <taxon>eudicotyledons</taxon>
        <taxon>Gunneridae</taxon>
        <taxon>Pentapetalae</taxon>
        <taxon>asterids</taxon>
        <taxon>lamiids</taxon>
        <taxon>Lamiales</taxon>
        <taxon>Oleaceae</taxon>
        <taxon>Oleeae</taxon>
        <taxon>Olea</taxon>
    </lineage>
</organism>
<dbReference type="Proteomes" id="UP000594638">
    <property type="component" value="Unassembled WGS sequence"/>
</dbReference>
<feature type="compositionally biased region" description="Low complexity" evidence="1">
    <location>
        <begin position="7"/>
        <end position="20"/>
    </location>
</feature>
<feature type="region of interest" description="Disordered" evidence="1">
    <location>
        <begin position="1"/>
        <end position="43"/>
    </location>
</feature>
<feature type="non-terminal residue" evidence="2">
    <location>
        <position position="1"/>
    </location>
</feature>
<dbReference type="AlphaFoldDB" id="A0A8S0ULK7"/>
<reference evidence="2 3" key="1">
    <citation type="submission" date="2019-12" db="EMBL/GenBank/DDBJ databases">
        <authorList>
            <person name="Alioto T."/>
            <person name="Alioto T."/>
            <person name="Gomez Garrido J."/>
        </authorList>
    </citation>
    <scope>NUCLEOTIDE SEQUENCE [LARGE SCALE GENOMIC DNA]</scope>
</reference>
<feature type="non-terminal residue" evidence="2">
    <location>
        <position position="182"/>
    </location>
</feature>
<keyword evidence="3" id="KW-1185">Reference proteome</keyword>
<proteinExistence type="predicted"/>
<gene>
    <name evidence="2" type="ORF">OLEA9_A069041</name>
</gene>
<comment type="caution">
    <text evidence="2">The sequence shown here is derived from an EMBL/GenBank/DDBJ whole genome shotgun (WGS) entry which is preliminary data.</text>
</comment>
<evidence type="ECO:0000256" key="1">
    <source>
        <dbReference type="SAM" id="MobiDB-lite"/>
    </source>
</evidence>
<protein>
    <submittedName>
        <fullName evidence="2">Uncharacterized protein</fullName>
    </submittedName>
</protein>
<evidence type="ECO:0000313" key="3">
    <source>
        <dbReference type="Proteomes" id="UP000594638"/>
    </source>
</evidence>
<dbReference type="Gramene" id="OE9A069041T1">
    <property type="protein sequence ID" value="OE9A069041C1"/>
    <property type="gene ID" value="OE9A069041"/>
</dbReference>
<dbReference type="EMBL" id="CACTIH010008883">
    <property type="protein sequence ID" value="CAA3019452.1"/>
    <property type="molecule type" value="Genomic_DNA"/>
</dbReference>